<dbReference type="Pfam" id="PF00496">
    <property type="entry name" value="SBP_bac_5"/>
    <property type="match status" value="1"/>
</dbReference>
<dbReference type="Proteomes" id="UP000237755">
    <property type="component" value="Unassembled WGS sequence"/>
</dbReference>
<protein>
    <recommendedName>
        <fullName evidence="1">Solute-binding protein family 5 domain-containing protein</fullName>
    </recommendedName>
</protein>
<reference evidence="2 3" key="1">
    <citation type="journal article" date="2008" name="Int. J. Syst. Evol. Microbiol.">
        <title>Leifsonia pindariensis sp. nov., isolated from the Pindari glacier of the Indian Himalayas, and emended description of the genus Leifsonia.</title>
        <authorList>
            <person name="Reddy G.S."/>
            <person name="Prabagaran S.R."/>
            <person name="Shivaji S."/>
        </authorList>
    </citation>
    <scope>NUCLEOTIDE SEQUENCE [LARGE SCALE GENOMIC DNA]</scope>
    <source>
        <strain evidence="2 3">PON 10</strain>
    </source>
</reference>
<feature type="domain" description="Solute-binding protein family 5" evidence="1">
    <location>
        <begin position="67"/>
        <end position="434"/>
    </location>
</feature>
<dbReference type="Gene3D" id="3.90.76.10">
    <property type="entry name" value="Dipeptide-binding Protein, Domain 1"/>
    <property type="match status" value="1"/>
</dbReference>
<gene>
    <name evidence="2" type="ORF">GY24_01375</name>
</gene>
<evidence type="ECO:0000313" key="3">
    <source>
        <dbReference type="Proteomes" id="UP000237755"/>
    </source>
</evidence>
<dbReference type="Gene3D" id="3.40.190.10">
    <property type="entry name" value="Periplasmic binding protein-like II"/>
    <property type="match status" value="1"/>
</dbReference>
<dbReference type="PANTHER" id="PTHR30290">
    <property type="entry name" value="PERIPLASMIC BINDING COMPONENT OF ABC TRANSPORTER"/>
    <property type="match status" value="1"/>
</dbReference>
<dbReference type="PANTHER" id="PTHR30290:SF34">
    <property type="entry name" value="ABC TRANSPORTER, PERIPLASMIC OLIGO-PEPTIDE BINDING PROTEIN, PUTATIVE-RELATED"/>
    <property type="match status" value="1"/>
</dbReference>
<dbReference type="Gene3D" id="3.10.105.10">
    <property type="entry name" value="Dipeptide-binding Protein, Domain 3"/>
    <property type="match status" value="1"/>
</dbReference>
<organism evidence="2 3">
    <name type="scientific">Microterricola pindariensis</name>
    <dbReference type="NCBI Taxonomy" id="478010"/>
    <lineage>
        <taxon>Bacteria</taxon>
        <taxon>Bacillati</taxon>
        <taxon>Actinomycetota</taxon>
        <taxon>Actinomycetes</taxon>
        <taxon>Micrococcales</taxon>
        <taxon>Microbacteriaceae</taxon>
        <taxon>Microterricola</taxon>
    </lineage>
</organism>
<dbReference type="InterPro" id="IPR000914">
    <property type="entry name" value="SBP_5_dom"/>
</dbReference>
<dbReference type="InterPro" id="IPR030678">
    <property type="entry name" value="Peptide/Ni-bd"/>
</dbReference>
<dbReference type="CDD" id="cd08512">
    <property type="entry name" value="PBP2_NikA_DppA_OppA_like_7"/>
    <property type="match status" value="1"/>
</dbReference>
<dbReference type="PIRSF" id="PIRSF002741">
    <property type="entry name" value="MppA"/>
    <property type="match status" value="1"/>
</dbReference>
<proteinExistence type="predicted"/>
<name>A0ABX5B116_9MICO</name>
<dbReference type="EMBL" id="MPZN01000003">
    <property type="protein sequence ID" value="PPL20224.1"/>
    <property type="molecule type" value="Genomic_DNA"/>
</dbReference>
<evidence type="ECO:0000313" key="2">
    <source>
        <dbReference type="EMBL" id="PPL20224.1"/>
    </source>
</evidence>
<dbReference type="InterPro" id="IPR039424">
    <property type="entry name" value="SBP_5"/>
</dbReference>
<dbReference type="SUPFAM" id="SSF53850">
    <property type="entry name" value="Periplasmic binding protein-like II"/>
    <property type="match status" value="1"/>
</dbReference>
<accession>A0ABX5B116</accession>
<evidence type="ECO:0000259" key="1">
    <source>
        <dbReference type="Pfam" id="PF00496"/>
    </source>
</evidence>
<comment type="caution">
    <text evidence="2">The sequence shown here is derived from an EMBL/GenBank/DDBJ whole genome shotgun (WGS) entry which is preliminary data.</text>
</comment>
<keyword evidence="3" id="KW-1185">Reference proteome</keyword>
<sequence>MSGCATSNNNNAANDGAASADTNLVIGMALGDLATLDPARVLADAMQLVIPLYSDTLVDVNQDDPRQIEPALASSWDVSDDLKTYTFHLRDDVTFPSGNKLTADDVEFSLLRIKNVQGASAFKMGMVESIDVIDPTTIQFNLVGADSSFPSRMTAPYLAILDSKVLAENGGVSDETAVDTDTAQAFLDATTIGTGAYELSKWNRNEDIIFTAREGYWGDAPTFTKVTIRNIQSASTQRQLVERGDIDIAMDIDPDTAASLKDSTGVSVGSEQSYNLNYIAMSDTPANPQFKDLRVRQAVQAAIDYEGISAALGGNAPRPAAVVPIGFLGADQVDPIETDVARAKALLAEAGVGEFAVDVTFANVIWYGVSQQALWEKIKADLSQVGITLNLKPVEYANWIEGYRASSLPLTSGLWAPEDFDSSSYFDPFGREDGIYGKRTKMVFPIGQELYEKYLSEIDPSEREAIAVEFITEMRDHATLIPIIQPKKIFVYSNRIDNVKYSPDMQLRMFDITLAK</sequence>